<gene>
    <name evidence="8" type="ORF">GCM10011409_15830</name>
</gene>
<dbReference type="InterPro" id="IPR016152">
    <property type="entry name" value="PTrfase/Anion_transptr"/>
</dbReference>
<evidence type="ECO:0000313" key="9">
    <source>
        <dbReference type="Proteomes" id="UP000621492"/>
    </source>
</evidence>
<dbReference type="Proteomes" id="UP000621492">
    <property type="component" value="Unassembled WGS sequence"/>
</dbReference>
<keyword evidence="2" id="KW-0813">Transport</keyword>
<dbReference type="PANTHER" id="PTHR36203">
    <property type="entry name" value="ASCORBATE-SPECIFIC PTS SYSTEM EIIA COMPONENT"/>
    <property type="match status" value="1"/>
</dbReference>
<dbReference type="RefSeq" id="WP_188724915.1">
    <property type="nucleotide sequence ID" value="NZ_BMJD01000009.1"/>
</dbReference>
<reference evidence="8" key="1">
    <citation type="journal article" date="2014" name="Int. J. Syst. Evol. Microbiol.">
        <title>Complete genome sequence of Corynebacterium casei LMG S-19264T (=DSM 44701T), isolated from a smear-ripened cheese.</title>
        <authorList>
            <consortium name="US DOE Joint Genome Institute (JGI-PGF)"/>
            <person name="Walter F."/>
            <person name="Albersmeier A."/>
            <person name="Kalinowski J."/>
            <person name="Ruckert C."/>
        </authorList>
    </citation>
    <scope>NUCLEOTIDE SEQUENCE</scope>
    <source>
        <strain evidence="8">CGMCC 1.15454</strain>
    </source>
</reference>
<evidence type="ECO:0000259" key="7">
    <source>
        <dbReference type="PROSITE" id="PS51094"/>
    </source>
</evidence>
<dbReference type="InterPro" id="IPR002178">
    <property type="entry name" value="PTS_EIIA_type-2_dom"/>
</dbReference>
<dbReference type="AlphaFoldDB" id="A0A9W5TWE4"/>
<name>A0A9W5TWE4_9BACI</name>
<dbReference type="GO" id="GO:0009401">
    <property type="term" value="P:phosphoenolpyruvate-dependent sugar phosphotransferase system"/>
    <property type="evidence" value="ECO:0007669"/>
    <property type="project" value="UniProtKB-KW"/>
</dbReference>
<organism evidence="8 9">
    <name type="scientific">Lentibacillus populi</name>
    <dbReference type="NCBI Taxonomy" id="1827502"/>
    <lineage>
        <taxon>Bacteria</taxon>
        <taxon>Bacillati</taxon>
        <taxon>Bacillota</taxon>
        <taxon>Bacilli</taxon>
        <taxon>Bacillales</taxon>
        <taxon>Bacillaceae</taxon>
        <taxon>Lentibacillus</taxon>
    </lineage>
</organism>
<keyword evidence="9" id="KW-1185">Reference proteome</keyword>
<dbReference type="PANTHER" id="PTHR36203:SF5">
    <property type="entry name" value="PTS SYSTEM, EIIA COMPONENT"/>
    <property type="match status" value="1"/>
</dbReference>
<dbReference type="SUPFAM" id="SSF55804">
    <property type="entry name" value="Phoshotransferase/anion transport protein"/>
    <property type="match status" value="1"/>
</dbReference>
<evidence type="ECO:0000256" key="6">
    <source>
        <dbReference type="ARBA" id="ARBA00022777"/>
    </source>
</evidence>
<feature type="domain" description="PTS EIIA type-2" evidence="7">
    <location>
        <begin position="2"/>
        <end position="144"/>
    </location>
</feature>
<keyword evidence="4" id="KW-0808">Transferase</keyword>
<comment type="caution">
    <text evidence="8">The sequence shown here is derived from an EMBL/GenBank/DDBJ whole genome shotgun (WGS) entry which is preliminary data.</text>
</comment>
<dbReference type="CDD" id="cd00211">
    <property type="entry name" value="PTS_IIA_fru"/>
    <property type="match status" value="1"/>
</dbReference>
<dbReference type="InterPro" id="IPR051351">
    <property type="entry name" value="Ascorbate-PTS_EIIA_comp"/>
</dbReference>
<keyword evidence="3" id="KW-0963">Cytoplasm</keyword>
<evidence type="ECO:0000256" key="3">
    <source>
        <dbReference type="ARBA" id="ARBA00022490"/>
    </source>
</evidence>
<dbReference type="GO" id="GO:0005737">
    <property type="term" value="C:cytoplasm"/>
    <property type="evidence" value="ECO:0007669"/>
    <property type="project" value="UniProtKB-SubCell"/>
</dbReference>
<dbReference type="PROSITE" id="PS51094">
    <property type="entry name" value="PTS_EIIA_TYPE_2"/>
    <property type="match status" value="1"/>
</dbReference>
<proteinExistence type="predicted"/>
<accession>A0A9W5TWE4</accession>
<evidence type="ECO:0000256" key="5">
    <source>
        <dbReference type="ARBA" id="ARBA00022683"/>
    </source>
</evidence>
<protein>
    <submittedName>
        <fullName evidence="8">PTS sugar transporter subunit IIA</fullName>
    </submittedName>
</protein>
<evidence type="ECO:0000313" key="8">
    <source>
        <dbReference type="EMBL" id="GGB39119.1"/>
    </source>
</evidence>
<sequence>MTLLKEKAVLLDAEADNAIEAIRLSGRLLVEAGYATEQYVEAMVKGYRDVGPYIVIAPGIAIPHSRPENGALSAGFSLVRLKEPIEFQHEKNDPVQLVCAITGVGNTGHIEMLQKIATILGDDEKLDQILKAENYEEITKIITI</sequence>
<keyword evidence="8" id="KW-0762">Sugar transport</keyword>
<keyword evidence="5" id="KW-0598">Phosphotransferase system</keyword>
<keyword evidence="6" id="KW-0418">Kinase</keyword>
<evidence type="ECO:0000256" key="2">
    <source>
        <dbReference type="ARBA" id="ARBA00022448"/>
    </source>
</evidence>
<evidence type="ECO:0000256" key="4">
    <source>
        <dbReference type="ARBA" id="ARBA00022679"/>
    </source>
</evidence>
<evidence type="ECO:0000256" key="1">
    <source>
        <dbReference type="ARBA" id="ARBA00004496"/>
    </source>
</evidence>
<dbReference type="Gene3D" id="3.40.930.10">
    <property type="entry name" value="Mannitol-specific EII, Chain A"/>
    <property type="match status" value="1"/>
</dbReference>
<dbReference type="Pfam" id="PF00359">
    <property type="entry name" value="PTS_EIIA_2"/>
    <property type="match status" value="1"/>
</dbReference>
<reference evidence="8" key="2">
    <citation type="submission" date="2020-09" db="EMBL/GenBank/DDBJ databases">
        <authorList>
            <person name="Sun Q."/>
            <person name="Zhou Y."/>
        </authorList>
    </citation>
    <scope>NUCLEOTIDE SEQUENCE</scope>
    <source>
        <strain evidence="8">CGMCC 1.15454</strain>
    </source>
</reference>
<dbReference type="GO" id="GO:0016301">
    <property type="term" value="F:kinase activity"/>
    <property type="evidence" value="ECO:0007669"/>
    <property type="project" value="UniProtKB-KW"/>
</dbReference>
<dbReference type="EMBL" id="BMJD01000009">
    <property type="protein sequence ID" value="GGB39119.1"/>
    <property type="molecule type" value="Genomic_DNA"/>
</dbReference>
<comment type="subcellular location">
    <subcellularLocation>
        <location evidence="1">Cytoplasm</location>
    </subcellularLocation>
</comment>